<protein>
    <submittedName>
        <fullName evidence="1">Uncharacterized protein</fullName>
    </submittedName>
</protein>
<dbReference type="AlphaFoldDB" id="X1LPT9"/>
<proteinExistence type="predicted"/>
<organism evidence="1">
    <name type="scientific">marine sediment metagenome</name>
    <dbReference type="NCBI Taxonomy" id="412755"/>
    <lineage>
        <taxon>unclassified sequences</taxon>
        <taxon>metagenomes</taxon>
        <taxon>ecological metagenomes</taxon>
    </lineage>
</organism>
<comment type="caution">
    <text evidence="1">The sequence shown here is derived from an EMBL/GenBank/DDBJ whole genome shotgun (WGS) entry which is preliminary data.</text>
</comment>
<reference evidence="1" key="1">
    <citation type="journal article" date="2014" name="Front. Microbiol.">
        <title>High frequency of phylogenetically diverse reductive dehalogenase-homologous genes in deep subseafloor sedimentary metagenomes.</title>
        <authorList>
            <person name="Kawai M."/>
            <person name="Futagami T."/>
            <person name="Toyoda A."/>
            <person name="Takaki Y."/>
            <person name="Nishi S."/>
            <person name="Hori S."/>
            <person name="Arai W."/>
            <person name="Tsubouchi T."/>
            <person name="Morono Y."/>
            <person name="Uchiyama I."/>
            <person name="Ito T."/>
            <person name="Fujiyama A."/>
            <person name="Inagaki F."/>
            <person name="Takami H."/>
        </authorList>
    </citation>
    <scope>NUCLEOTIDE SEQUENCE</scope>
    <source>
        <strain evidence="1">Expedition CK06-06</strain>
    </source>
</reference>
<accession>X1LPT9</accession>
<name>X1LPT9_9ZZZZ</name>
<evidence type="ECO:0000313" key="1">
    <source>
        <dbReference type="EMBL" id="GAH96143.1"/>
    </source>
</evidence>
<feature type="non-terminal residue" evidence="1">
    <location>
        <position position="1"/>
    </location>
</feature>
<sequence>YEREVKNEKVNEICGMEYLLGATSFFQLFCLQGFSG</sequence>
<dbReference type="EMBL" id="BARU01045740">
    <property type="protein sequence ID" value="GAH96143.1"/>
    <property type="molecule type" value="Genomic_DNA"/>
</dbReference>
<gene>
    <name evidence="1" type="ORF">S03H2_69279</name>
</gene>